<sequence>MAYRTFSEEPDQNLKNSDNKYLEHWISQDFHKLILALTYGAHQQISTKRMEL</sequence>
<reference evidence="1 2" key="1">
    <citation type="submission" date="2015-11" db="EMBL/GenBank/DDBJ databases">
        <title>Genomic analysis of 38 Legionella species identifies large and diverse effector repertoires.</title>
        <authorList>
            <person name="Burstein D."/>
            <person name="Amaro F."/>
            <person name="Zusman T."/>
            <person name="Lifshitz Z."/>
            <person name="Cohen O."/>
            <person name="Gilbert J.A."/>
            <person name="Pupko T."/>
            <person name="Shuman H.A."/>
            <person name="Segal G."/>
        </authorList>
    </citation>
    <scope>NUCLEOTIDE SEQUENCE [LARGE SCALE GENOMIC DNA]</scope>
    <source>
        <strain evidence="1 2">Mt.St.Helens-4</strain>
    </source>
</reference>
<evidence type="ECO:0000313" key="1">
    <source>
        <dbReference type="EMBL" id="KTD56908.1"/>
    </source>
</evidence>
<organism evidence="1 2">
    <name type="scientific">Legionella sainthelensi</name>
    <dbReference type="NCBI Taxonomy" id="28087"/>
    <lineage>
        <taxon>Bacteria</taxon>
        <taxon>Pseudomonadati</taxon>
        <taxon>Pseudomonadota</taxon>
        <taxon>Gammaproteobacteria</taxon>
        <taxon>Legionellales</taxon>
        <taxon>Legionellaceae</taxon>
        <taxon>Legionella</taxon>
    </lineage>
</organism>
<dbReference type="PATRIC" id="fig|28087.4.peg.2019"/>
<proteinExistence type="predicted"/>
<comment type="caution">
    <text evidence="1">The sequence shown here is derived from an EMBL/GenBank/DDBJ whole genome shotgun (WGS) entry which is preliminary data.</text>
</comment>
<protein>
    <submittedName>
        <fullName evidence="1">Uncharacterized protein</fullName>
    </submittedName>
</protein>
<evidence type="ECO:0000313" key="2">
    <source>
        <dbReference type="Proteomes" id="UP000054621"/>
    </source>
</evidence>
<name>A0A0W0YJ04_9GAMM</name>
<gene>
    <name evidence="1" type="ORF">Lsai_1885</name>
</gene>
<dbReference type="RefSeq" id="WP_232002501.1">
    <property type="nucleotide sequence ID" value="NZ_CAAAJE010000016.1"/>
</dbReference>
<dbReference type="EMBL" id="LNYV01000029">
    <property type="protein sequence ID" value="KTD56908.1"/>
    <property type="molecule type" value="Genomic_DNA"/>
</dbReference>
<accession>A0A0W0YJ04</accession>
<dbReference type="AlphaFoldDB" id="A0A0W0YJ04"/>
<dbReference type="Proteomes" id="UP000054621">
    <property type="component" value="Unassembled WGS sequence"/>
</dbReference>
<dbReference type="STRING" id="28087.Lsai_1885"/>